<keyword evidence="2" id="KW-0496">Mitochondrion</keyword>
<comment type="subcellular location">
    <subcellularLocation>
        <location evidence="1">Mitochondrion</location>
    </subcellularLocation>
</comment>
<dbReference type="InterPro" id="IPR020373">
    <property type="entry name" value="Kgd4/YMR-31"/>
</dbReference>
<comment type="similarity">
    <text evidence="3">Belongs to the alpha-ketoglutarate dehydrogenase component 4 family.</text>
</comment>
<evidence type="ECO:0000256" key="3">
    <source>
        <dbReference type="ARBA" id="ARBA00043970"/>
    </source>
</evidence>
<feature type="compositionally biased region" description="Polar residues" evidence="4">
    <location>
        <begin position="67"/>
        <end position="77"/>
    </location>
</feature>
<dbReference type="STRING" id="1016849.A0A0D1VRZ4"/>
<accession>A0A0D1VRZ4</accession>
<evidence type="ECO:0008006" key="7">
    <source>
        <dbReference type="Google" id="ProtNLM"/>
    </source>
</evidence>
<gene>
    <name evidence="5" type="ORF">PV11_06472</name>
</gene>
<evidence type="ECO:0000256" key="1">
    <source>
        <dbReference type="ARBA" id="ARBA00004173"/>
    </source>
</evidence>
<dbReference type="EMBL" id="KN846953">
    <property type="protein sequence ID" value="KIV78865.1"/>
    <property type="molecule type" value="Genomic_DNA"/>
</dbReference>
<dbReference type="PANTHER" id="PTHR31601:SF2">
    <property type="entry name" value="ALPHA-KETOGLUTARATE DEHYDROGENASE COMPONENT 4"/>
    <property type="match status" value="1"/>
</dbReference>
<evidence type="ECO:0000313" key="5">
    <source>
        <dbReference type="EMBL" id="KIV78865.1"/>
    </source>
</evidence>
<dbReference type="GO" id="GO:0005739">
    <property type="term" value="C:mitochondrion"/>
    <property type="evidence" value="ECO:0007669"/>
    <property type="project" value="UniProtKB-SubCell"/>
</dbReference>
<proteinExistence type="inferred from homology"/>
<dbReference type="OrthoDB" id="2116030at2759"/>
<name>A0A0D1VRZ4_9EURO</name>
<reference evidence="5 6" key="1">
    <citation type="submission" date="2015-01" db="EMBL/GenBank/DDBJ databases">
        <title>The Genome Sequence of Exophiala sideris CBS121828.</title>
        <authorList>
            <consortium name="The Broad Institute Genomics Platform"/>
            <person name="Cuomo C."/>
            <person name="de Hoog S."/>
            <person name="Gorbushina A."/>
            <person name="Stielow B."/>
            <person name="Teixiera M."/>
            <person name="Abouelleil A."/>
            <person name="Chapman S.B."/>
            <person name="Priest M."/>
            <person name="Young S.K."/>
            <person name="Wortman J."/>
            <person name="Nusbaum C."/>
            <person name="Birren B."/>
        </authorList>
    </citation>
    <scope>NUCLEOTIDE SEQUENCE [LARGE SCALE GENOMIC DNA]</scope>
    <source>
        <strain evidence="5 6">CBS 121828</strain>
    </source>
</reference>
<dbReference type="HOGENOM" id="CLU_129439_1_0_1"/>
<dbReference type="GO" id="GO:0004591">
    <property type="term" value="F:oxoglutarate dehydrogenase (succinyl-transferring) activity"/>
    <property type="evidence" value="ECO:0007669"/>
    <property type="project" value="TreeGrafter"/>
</dbReference>
<sequence>MRPAFILRATHQRTPLIKFIGKRTPPKSTDHTPKPHPASPTHSLPDSFANYRSKAQQHGPLGGQNGGNSSAPISSTPFGAATKGVMTYGAVGGKAGRSLGSVKPKEGEYFDRNELPRRFWRTQWSEEEIEAVTSGGASMFG</sequence>
<dbReference type="AlphaFoldDB" id="A0A0D1VRZ4"/>
<organism evidence="5 6">
    <name type="scientific">Exophiala sideris</name>
    <dbReference type="NCBI Taxonomy" id="1016849"/>
    <lineage>
        <taxon>Eukaryota</taxon>
        <taxon>Fungi</taxon>
        <taxon>Dikarya</taxon>
        <taxon>Ascomycota</taxon>
        <taxon>Pezizomycotina</taxon>
        <taxon>Eurotiomycetes</taxon>
        <taxon>Chaetothyriomycetidae</taxon>
        <taxon>Chaetothyriales</taxon>
        <taxon>Herpotrichiellaceae</taxon>
        <taxon>Exophiala</taxon>
    </lineage>
</organism>
<dbReference type="PANTHER" id="PTHR31601">
    <property type="entry name" value="28S RIBOSOMAL PROTEIN S36, MITOCHONDRIAL"/>
    <property type="match status" value="1"/>
</dbReference>
<evidence type="ECO:0000313" key="6">
    <source>
        <dbReference type="Proteomes" id="UP000053599"/>
    </source>
</evidence>
<dbReference type="Pfam" id="PF10937">
    <property type="entry name" value="Kgd4-YMR31"/>
    <property type="match status" value="1"/>
</dbReference>
<evidence type="ECO:0000256" key="2">
    <source>
        <dbReference type="ARBA" id="ARBA00023128"/>
    </source>
</evidence>
<evidence type="ECO:0000256" key="4">
    <source>
        <dbReference type="SAM" id="MobiDB-lite"/>
    </source>
</evidence>
<dbReference type="GO" id="GO:0006103">
    <property type="term" value="P:2-oxoglutarate metabolic process"/>
    <property type="evidence" value="ECO:0007669"/>
    <property type="project" value="InterPro"/>
</dbReference>
<protein>
    <recommendedName>
        <fullName evidence="7">Ribosomal protein S36, mitochondrial</fullName>
    </recommendedName>
</protein>
<feature type="region of interest" description="Disordered" evidence="4">
    <location>
        <begin position="18"/>
        <end position="79"/>
    </location>
</feature>
<dbReference type="Proteomes" id="UP000053599">
    <property type="component" value="Unassembled WGS sequence"/>
</dbReference>